<comment type="caution">
    <text evidence="4">The sequence shown here is derived from an EMBL/GenBank/DDBJ whole genome shotgun (WGS) entry which is preliminary data.</text>
</comment>
<dbReference type="SUPFAM" id="SSF48239">
    <property type="entry name" value="Terpenoid cyclases/Protein prenyltransferases"/>
    <property type="match status" value="1"/>
</dbReference>
<keyword evidence="1" id="KW-0479">Metal-binding</keyword>
<dbReference type="Proteomes" id="UP000288805">
    <property type="component" value="Unassembled WGS sequence"/>
</dbReference>
<proteinExistence type="predicted"/>
<dbReference type="InterPro" id="IPR005630">
    <property type="entry name" value="Terpene_synthase_metal-bd"/>
</dbReference>
<evidence type="ECO:0000313" key="4">
    <source>
        <dbReference type="EMBL" id="RVW76582.1"/>
    </source>
</evidence>
<evidence type="ECO:0000256" key="1">
    <source>
        <dbReference type="ARBA" id="ARBA00022723"/>
    </source>
</evidence>
<dbReference type="InterPro" id="IPR036965">
    <property type="entry name" value="Terpene_synth_N_sf"/>
</dbReference>
<dbReference type="SUPFAM" id="SSF48576">
    <property type="entry name" value="Terpenoid synthases"/>
    <property type="match status" value="1"/>
</dbReference>
<dbReference type="InterPro" id="IPR008949">
    <property type="entry name" value="Isoprenoid_synthase_dom_sf"/>
</dbReference>
<dbReference type="GO" id="GO:0016114">
    <property type="term" value="P:terpenoid biosynthetic process"/>
    <property type="evidence" value="ECO:0007669"/>
    <property type="project" value="InterPro"/>
</dbReference>
<gene>
    <name evidence="4" type="primary">ATESY_15</name>
    <name evidence="4" type="ORF">CK203_048655</name>
</gene>
<feature type="domain" description="Terpene synthase metal-binding" evidence="3">
    <location>
        <begin position="136"/>
        <end position="198"/>
    </location>
</feature>
<dbReference type="InterPro" id="IPR050148">
    <property type="entry name" value="Terpene_synthase-like"/>
</dbReference>
<name>A0A438GWK8_VITVI</name>
<dbReference type="PANTHER" id="PTHR31225:SF9">
    <property type="entry name" value="TERPENE SYNTHASE 10"/>
    <property type="match status" value="1"/>
</dbReference>
<protein>
    <submittedName>
        <fullName evidence="4">(-)-alpha-terpineol synthase</fullName>
    </submittedName>
</protein>
<dbReference type="EMBL" id="QGNW01000326">
    <property type="protein sequence ID" value="RVW76582.1"/>
    <property type="molecule type" value="Genomic_DNA"/>
</dbReference>
<evidence type="ECO:0000259" key="3">
    <source>
        <dbReference type="Pfam" id="PF03936"/>
    </source>
</evidence>
<dbReference type="InterPro" id="IPR008930">
    <property type="entry name" value="Terpenoid_cyclase/PrenylTrfase"/>
</dbReference>
<sequence>MLCLYEASYLCVQGESTLEQARDFAHRHLGKGLEQNIDQNLAIEVNHALELPLHWRMPRLEARWFIDVYEKRQDMNPILLEFAKLDFNMVQATHQEDLRHMSSWWRSTRLGEKLNFARDRLMENFLWTVGRYSSLNVYGTLDELELFTDAVDRWDINAMDPLPEYMKLCFLALYNSTNEMAYDALKEHGLHIIFYLRKVDELKRGDVPKSIQCYMHETGASEEEARKHISYLIGDTWKKLNEDGAVESPFPETFIGIATNLARMAQCMYQHGDGYGIEYGETKDRVLSLLVEPVPSLRSE</sequence>
<dbReference type="AlphaFoldDB" id="A0A438GWK8"/>
<evidence type="ECO:0000256" key="2">
    <source>
        <dbReference type="ARBA" id="ARBA00022842"/>
    </source>
</evidence>
<keyword evidence="2" id="KW-0460">Magnesium</keyword>
<reference evidence="4 5" key="1">
    <citation type="journal article" date="2018" name="PLoS Genet.">
        <title>Population sequencing reveals clonal diversity and ancestral inbreeding in the grapevine cultivar Chardonnay.</title>
        <authorList>
            <person name="Roach M.J."/>
            <person name="Johnson D.L."/>
            <person name="Bohlmann J."/>
            <person name="van Vuuren H.J."/>
            <person name="Jones S.J."/>
            <person name="Pretorius I.S."/>
            <person name="Schmidt S.A."/>
            <person name="Borneman A.R."/>
        </authorList>
    </citation>
    <scope>NUCLEOTIDE SEQUENCE [LARGE SCALE GENOMIC DNA]</scope>
    <source>
        <strain evidence="5">cv. Chardonnay</strain>
        <tissue evidence="4">Leaf</tissue>
    </source>
</reference>
<dbReference type="Gene3D" id="1.10.600.10">
    <property type="entry name" value="Farnesyl Diphosphate Synthase"/>
    <property type="match status" value="3"/>
</dbReference>
<feature type="domain" description="Terpene synthase metal-binding" evidence="3">
    <location>
        <begin position="200"/>
        <end position="239"/>
    </location>
</feature>
<dbReference type="Gene3D" id="1.50.10.130">
    <property type="entry name" value="Terpene synthase, N-terminal domain"/>
    <property type="match status" value="1"/>
</dbReference>
<dbReference type="GO" id="GO:0000287">
    <property type="term" value="F:magnesium ion binding"/>
    <property type="evidence" value="ECO:0007669"/>
    <property type="project" value="InterPro"/>
</dbReference>
<dbReference type="Pfam" id="PF03936">
    <property type="entry name" value="Terpene_synth_C"/>
    <property type="match status" value="2"/>
</dbReference>
<dbReference type="GO" id="GO:0010333">
    <property type="term" value="F:terpene synthase activity"/>
    <property type="evidence" value="ECO:0007669"/>
    <property type="project" value="InterPro"/>
</dbReference>
<accession>A0A438GWK8</accession>
<dbReference type="PANTHER" id="PTHR31225">
    <property type="entry name" value="OS04G0344100 PROTEIN-RELATED"/>
    <property type="match status" value="1"/>
</dbReference>
<organism evidence="4 5">
    <name type="scientific">Vitis vinifera</name>
    <name type="common">Grape</name>
    <dbReference type="NCBI Taxonomy" id="29760"/>
    <lineage>
        <taxon>Eukaryota</taxon>
        <taxon>Viridiplantae</taxon>
        <taxon>Streptophyta</taxon>
        <taxon>Embryophyta</taxon>
        <taxon>Tracheophyta</taxon>
        <taxon>Spermatophyta</taxon>
        <taxon>Magnoliopsida</taxon>
        <taxon>eudicotyledons</taxon>
        <taxon>Gunneridae</taxon>
        <taxon>Pentapetalae</taxon>
        <taxon>rosids</taxon>
        <taxon>Vitales</taxon>
        <taxon>Vitaceae</taxon>
        <taxon>Viteae</taxon>
        <taxon>Vitis</taxon>
    </lineage>
</organism>
<evidence type="ECO:0000313" key="5">
    <source>
        <dbReference type="Proteomes" id="UP000288805"/>
    </source>
</evidence>